<organism evidence="13 14">
    <name type="scientific">Coccomyxa viridis</name>
    <dbReference type="NCBI Taxonomy" id="1274662"/>
    <lineage>
        <taxon>Eukaryota</taxon>
        <taxon>Viridiplantae</taxon>
        <taxon>Chlorophyta</taxon>
        <taxon>core chlorophytes</taxon>
        <taxon>Trebouxiophyceae</taxon>
        <taxon>Trebouxiophyceae incertae sedis</taxon>
        <taxon>Coccomyxaceae</taxon>
        <taxon>Coccomyxa</taxon>
    </lineage>
</organism>
<dbReference type="InterPro" id="IPR017853">
    <property type="entry name" value="GH"/>
</dbReference>
<dbReference type="InterPro" id="IPR000519">
    <property type="entry name" value="P_trefoil_dom"/>
</dbReference>
<evidence type="ECO:0000256" key="8">
    <source>
        <dbReference type="ARBA" id="ARBA00041343"/>
    </source>
</evidence>
<dbReference type="Pfam" id="PF13802">
    <property type="entry name" value="Gal_mutarotas_2"/>
    <property type="match status" value="1"/>
</dbReference>
<feature type="disulfide bond" evidence="9">
    <location>
        <begin position="37"/>
        <end position="52"/>
    </location>
</feature>
<dbReference type="CDD" id="cd06602">
    <property type="entry name" value="GH31_MGAM_SI_GAA"/>
    <property type="match status" value="1"/>
</dbReference>
<keyword evidence="14" id="KW-1185">Reference proteome</keyword>
<dbReference type="SUPFAM" id="SSF57492">
    <property type="entry name" value="Trefoil"/>
    <property type="match status" value="1"/>
</dbReference>
<dbReference type="Pfam" id="PF00088">
    <property type="entry name" value="Trefoil"/>
    <property type="match status" value="1"/>
</dbReference>
<dbReference type="GO" id="GO:0016020">
    <property type="term" value="C:membrane"/>
    <property type="evidence" value="ECO:0007669"/>
    <property type="project" value="UniProtKB-SubCell"/>
</dbReference>
<comment type="caution">
    <text evidence="9">Lacks conserved residue(s) required for the propagation of feature annotation.</text>
</comment>
<dbReference type="GO" id="GO:0030246">
    <property type="term" value="F:carbohydrate binding"/>
    <property type="evidence" value="ECO:0007669"/>
    <property type="project" value="InterPro"/>
</dbReference>
<proteinExistence type="inferred from homology"/>
<dbReference type="SUPFAM" id="SSF51011">
    <property type="entry name" value="Glycosyl hydrolase domain"/>
    <property type="match status" value="1"/>
</dbReference>
<evidence type="ECO:0000256" key="7">
    <source>
        <dbReference type="ARBA" id="ARBA00023295"/>
    </source>
</evidence>
<dbReference type="PANTHER" id="PTHR22762:SF133">
    <property type="entry name" value="P-TYPE DOMAIN-CONTAINING PROTEIN"/>
    <property type="match status" value="1"/>
</dbReference>
<feature type="chain" id="PRO_5043449322" description="Maltase" evidence="11">
    <location>
        <begin position="25"/>
        <end position="986"/>
    </location>
</feature>
<dbReference type="Proteomes" id="UP001314263">
    <property type="component" value="Unassembled WGS sequence"/>
</dbReference>
<evidence type="ECO:0000256" key="9">
    <source>
        <dbReference type="PROSITE-ProRule" id="PRU00779"/>
    </source>
</evidence>
<dbReference type="InterPro" id="IPR025887">
    <property type="entry name" value="Glyco_hydro_31_N_dom"/>
</dbReference>
<evidence type="ECO:0000256" key="5">
    <source>
        <dbReference type="ARBA" id="ARBA00023157"/>
    </source>
</evidence>
<dbReference type="GO" id="GO:0005975">
    <property type="term" value="P:carbohydrate metabolic process"/>
    <property type="evidence" value="ECO:0007669"/>
    <property type="project" value="InterPro"/>
</dbReference>
<name>A0AAV1HSN0_9CHLO</name>
<comment type="caution">
    <text evidence="13">The sequence shown here is derived from an EMBL/GenBank/DDBJ whole genome shotgun (WGS) entry which is preliminary data.</text>
</comment>
<accession>A0AAV1HSN0</accession>
<dbReference type="CDD" id="cd00111">
    <property type="entry name" value="Trefoil"/>
    <property type="match status" value="1"/>
</dbReference>
<dbReference type="Pfam" id="PF01055">
    <property type="entry name" value="Glyco_hydro_31_2nd"/>
    <property type="match status" value="1"/>
</dbReference>
<dbReference type="Gene3D" id="2.60.40.1760">
    <property type="entry name" value="glycosyl hydrolase (family 31)"/>
    <property type="match status" value="1"/>
</dbReference>
<comment type="similarity">
    <text evidence="2 10">Belongs to the glycosyl hydrolase 31 family.</text>
</comment>
<evidence type="ECO:0000313" key="13">
    <source>
        <dbReference type="EMBL" id="CAK0737060.1"/>
    </source>
</evidence>
<evidence type="ECO:0000256" key="3">
    <source>
        <dbReference type="ARBA" id="ARBA00022801"/>
    </source>
</evidence>
<evidence type="ECO:0000259" key="12">
    <source>
        <dbReference type="PROSITE" id="PS51448"/>
    </source>
</evidence>
<comment type="subcellular location">
    <subcellularLocation>
        <location evidence="1">Membrane</location>
    </subcellularLocation>
</comment>
<feature type="domain" description="P-type" evidence="12">
    <location>
        <begin position="26"/>
        <end position="75"/>
    </location>
</feature>
<dbReference type="InterPro" id="IPR048395">
    <property type="entry name" value="Glyco_hydro_31_C"/>
</dbReference>
<dbReference type="Gene3D" id="4.10.110.10">
    <property type="entry name" value="Spasmolytic Protein, domain 1"/>
    <property type="match status" value="1"/>
</dbReference>
<dbReference type="PANTHER" id="PTHR22762">
    <property type="entry name" value="ALPHA-GLUCOSIDASE"/>
    <property type="match status" value="1"/>
</dbReference>
<dbReference type="AlphaFoldDB" id="A0AAV1HSN0"/>
<dbReference type="InterPro" id="IPR044913">
    <property type="entry name" value="P_trefoil_dom_sf"/>
</dbReference>
<evidence type="ECO:0000256" key="4">
    <source>
        <dbReference type="ARBA" id="ARBA00023136"/>
    </source>
</evidence>
<dbReference type="PROSITE" id="PS00129">
    <property type="entry name" value="GLYCOSYL_HYDROL_F31_1"/>
    <property type="match status" value="1"/>
</dbReference>
<dbReference type="InterPro" id="IPR011013">
    <property type="entry name" value="Gal_mutarotase_sf_dom"/>
</dbReference>
<dbReference type="SMART" id="SM00018">
    <property type="entry name" value="PD"/>
    <property type="match status" value="1"/>
</dbReference>
<dbReference type="InterPro" id="IPR030458">
    <property type="entry name" value="Glyco_hydro_31_AS"/>
</dbReference>
<dbReference type="InterPro" id="IPR000322">
    <property type="entry name" value="Glyco_hydro_31_TIM"/>
</dbReference>
<dbReference type="Pfam" id="PF21365">
    <property type="entry name" value="Glyco_hydro_31_3rd"/>
    <property type="match status" value="1"/>
</dbReference>
<keyword evidence="3 10" id="KW-0378">Hydrolase</keyword>
<keyword evidence="5 9" id="KW-1015">Disulfide bond</keyword>
<dbReference type="InterPro" id="IPR013780">
    <property type="entry name" value="Glyco_hydro_b"/>
</dbReference>
<evidence type="ECO:0000256" key="11">
    <source>
        <dbReference type="SAM" id="SignalP"/>
    </source>
</evidence>
<dbReference type="SUPFAM" id="SSF74650">
    <property type="entry name" value="Galactose mutarotase-like"/>
    <property type="match status" value="1"/>
</dbReference>
<dbReference type="Gene3D" id="3.20.20.80">
    <property type="entry name" value="Glycosidases"/>
    <property type="match status" value="1"/>
</dbReference>
<protein>
    <recommendedName>
        <fullName evidence="8">Maltase</fullName>
    </recommendedName>
</protein>
<evidence type="ECO:0000313" key="14">
    <source>
        <dbReference type="Proteomes" id="UP001314263"/>
    </source>
</evidence>
<dbReference type="SUPFAM" id="SSF51445">
    <property type="entry name" value="(Trans)glycosidases"/>
    <property type="match status" value="1"/>
</dbReference>
<evidence type="ECO:0000256" key="6">
    <source>
        <dbReference type="ARBA" id="ARBA00023180"/>
    </source>
</evidence>
<dbReference type="PROSITE" id="PS51448">
    <property type="entry name" value="P_TREFOIL_2"/>
    <property type="match status" value="1"/>
</dbReference>
<dbReference type="CDD" id="cd14752">
    <property type="entry name" value="GH31_N"/>
    <property type="match status" value="1"/>
</dbReference>
<dbReference type="GO" id="GO:0004553">
    <property type="term" value="F:hydrolase activity, hydrolyzing O-glycosyl compounds"/>
    <property type="evidence" value="ECO:0007669"/>
    <property type="project" value="InterPro"/>
</dbReference>
<feature type="signal peptide" evidence="11">
    <location>
        <begin position="1"/>
        <end position="24"/>
    </location>
</feature>
<evidence type="ECO:0000256" key="2">
    <source>
        <dbReference type="ARBA" id="ARBA00007806"/>
    </source>
</evidence>
<reference evidence="13 14" key="1">
    <citation type="submission" date="2023-10" db="EMBL/GenBank/DDBJ databases">
        <authorList>
            <person name="Maclean D."/>
            <person name="Macfadyen A."/>
        </authorList>
    </citation>
    <scope>NUCLEOTIDE SEQUENCE [LARGE SCALE GENOMIC DNA]</scope>
</reference>
<keyword evidence="7 10" id="KW-0326">Glycosidase</keyword>
<sequence length="986" mass="106163">MVPNNTGRVLVAALFLVVLHATRGADQCDATGPRKDCGYGGIKAADCQTKGCCYIPAPATTGAALVTLPACFYPNGGDSSFSLSGALQSSGSAQTGSLSSAASTLPQFGPDVSPLNVDIQYITSSILRVKVGAQGRWEVPATLFNVTPPTGSSSPPNDASYSMQTTNSPFSFTIARKGASSNDAPLFSTRGQRLIFKDQYIEVNSPIPASATLFGVGEHISATGLPLRRDGMPLTLWTRDCAAADPDQNTYGSWPFLIDVRQGGQTHGVLLMNSNGMDIVITDSKISYRMIGGVADFYFFLGPSPNAVLEQLTSVVGRPMMAPYWSMGLMNSKYGYSNVQQLTRVVQSYEYFKIPLETFVTDSQYMDHDQDFTISPDFEPFGEFVAQLNKNGQRWVPILDPPIHIKPGYAAYDSGIAQDVFVKDITGHPYVGQLWPGATHWPDFMNPKAVSWWQSQIQGLYDVAPIDGIWLDMNEVSNYCSGDVCIDPGNVPAANDFICKVNCQWGPNAFANQIRGPRVQLPPGIYDPPYRINNENSQANISDKTIAVTAHHYDGTLEYNVHNLYGAYEVKATAEALRAIRNKRQFIFTRSSFVGSGAYTAHWTGDSASTWQDLRWQVNAVLQPGLVGISFAGADICGFQNIATAELCARWIAVGAWQPFTRDHHAQSFQELYRWPVVAEVSRKVLGWRLKALPYLYSAFYDSHTFGCPIARPLWFNFPSDPATLRLQEQWMMGDALLISPIVHKGANATETYFPAGTWYNMYNYSTVDASSGPKNVTVQAGLTDNTPIYILGGNILPFGQGGMTTSQAKASPLTLVAALANATSVNTTDRCSGKCSIPQEAVMQACGHMYLDEGEELSTGAARDNLLAFSAYTVAGGNGTGQMTLTWPGAYGGTSGGACSGSLKWPSLDSVVLLGTTVDPTSITLQGGAADQGAPQAVPASSIAQDPDTGAVTLSSLNQTLSCGQDVTLQWRLPVVTSQSQGTQG</sequence>
<dbReference type="Gene3D" id="2.60.40.1180">
    <property type="entry name" value="Golgi alpha-mannosidase II"/>
    <property type="match status" value="2"/>
</dbReference>
<keyword evidence="4" id="KW-0472">Membrane</keyword>
<evidence type="ECO:0000256" key="10">
    <source>
        <dbReference type="RuleBase" id="RU361185"/>
    </source>
</evidence>
<dbReference type="EMBL" id="CAUYUE010000001">
    <property type="protein sequence ID" value="CAK0737060.1"/>
    <property type="molecule type" value="Genomic_DNA"/>
</dbReference>
<gene>
    <name evidence="13" type="ORF">CVIRNUC_000848</name>
</gene>
<keyword evidence="11" id="KW-0732">Signal</keyword>
<keyword evidence="6" id="KW-0325">Glycoprotein</keyword>
<evidence type="ECO:0000256" key="1">
    <source>
        <dbReference type="ARBA" id="ARBA00004370"/>
    </source>
</evidence>